<feature type="compositionally biased region" description="Basic and acidic residues" evidence="1">
    <location>
        <begin position="148"/>
        <end position="157"/>
    </location>
</feature>
<name>A0A915JZA9_ROMCU</name>
<accession>A0A915JZA9</accession>
<proteinExistence type="predicted"/>
<evidence type="ECO:0000313" key="4">
    <source>
        <dbReference type="WBParaSite" id="nRc.2.0.1.t30992-RA"/>
    </source>
</evidence>
<feature type="transmembrane region" description="Helical" evidence="2">
    <location>
        <begin position="12"/>
        <end position="36"/>
    </location>
</feature>
<feature type="region of interest" description="Disordered" evidence="1">
    <location>
        <begin position="179"/>
        <end position="223"/>
    </location>
</feature>
<evidence type="ECO:0000256" key="2">
    <source>
        <dbReference type="SAM" id="Phobius"/>
    </source>
</evidence>
<organism evidence="3 4">
    <name type="scientific">Romanomermis culicivorax</name>
    <name type="common">Nematode worm</name>
    <dbReference type="NCBI Taxonomy" id="13658"/>
    <lineage>
        <taxon>Eukaryota</taxon>
        <taxon>Metazoa</taxon>
        <taxon>Ecdysozoa</taxon>
        <taxon>Nematoda</taxon>
        <taxon>Enoplea</taxon>
        <taxon>Dorylaimia</taxon>
        <taxon>Mermithida</taxon>
        <taxon>Mermithoidea</taxon>
        <taxon>Mermithidae</taxon>
        <taxon>Romanomermis</taxon>
    </lineage>
</organism>
<feature type="compositionally biased region" description="Polar residues" evidence="1">
    <location>
        <begin position="137"/>
        <end position="147"/>
    </location>
</feature>
<reference evidence="4" key="1">
    <citation type="submission" date="2022-11" db="UniProtKB">
        <authorList>
            <consortium name="WormBaseParasite"/>
        </authorList>
    </citation>
    <scope>IDENTIFICATION</scope>
</reference>
<dbReference type="Proteomes" id="UP000887565">
    <property type="component" value="Unplaced"/>
</dbReference>
<sequence length="229" mass="25118">MFVQSSLNYVNAFNPSLFIVINGISLFFIFTGVYICCSKEKKIAAKDKEVADRKNKSNHPKSFECKSTSSKALKTATVSSATAKKTTVCDVGKQVSQNKTERKTAENTANQPCALETKDETTKASNPKFGKYVPSKSDASMSSNFDATKTERSDRPVKTTPSTKIFNFFSSLKSFGLSRKKSKITVTQPPPIDNSSSTSTDDKSRMIDKPGRPDDVPPSYTGGMLQQLF</sequence>
<keyword evidence="2" id="KW-0812">Transmembrane</keyword>
<dbReference type="AlphaFoldDB" id="A0A915JZA9"/>
<evidence type="ECO:0000313" key="3">
    <source>
        <dbReference type="Proteomes" id="UP000887565"/>
    </source>
</evidence>
<keyword evidence="3" id="KW-1185">Reference proteome</keyword>
<keyword evidence="2" id="KW-1133">Transmembrane helix</keyword>
<feature type="region of interest" description="Disordered" evidence="1">
    <location>
        <begin position="92"/>
        <end position="159"/>
    </location>
</feature>
<feature type="compositionally biased region" description="Basic and acidic residues" evidence="1">
    <location>
        <begin position="200"/>
        <end position="215"/>
    </location>
</feature>
<keyword evidence="2" id="KW-0472">Membrane</keyword>
<evidence type="ECO:0000256" key="1">
    <source>
        <dbReference type="SAM" id="MobiDB-lite"/>
    </source>
</evidence>
<dbReference type="WBParaSite" id="nRc.2.0.1.t30992-RA">
    <property type="protein sequence ID" value="nRc.2.0.1.t30992-RA"/>
    <property type="gene ID" value="nRc.2.0.1.g30992"/>
</dbReference>
<protein>
    <submittedName>
        <fullName evidence="4">Uncharacterized protein</fullName>
    </submittedName>
</protein>